<dbReference type="Gene3D" id="3.40.50.1820">
    <property type="entry name" value="alpha/beta hydrolase"/>
    <property type="match status" value="1"/>
</dbReference>
<keyword evidence="3" id="KW-0964">Secreted</keyword>
<comment type="subcellular location">
    <subcellularLocation>
        <location evidence="1">Secreted</location>
    </subcellularLocation>
</comment>
<dbReference type="GO" id="GO:0017171">
    <property type="term" value="F:serine hydrolase activity"/>
    <property type="evidence" value="ECO:0007669"/>
    <property type="project" value="TreeGrafter"/>
</dbReference>
<dbReference type="EnsemblMetazoa" id="MESCA001308-RA">
    <property type="protein sequence ID" value="MESCA001308-PA"/>
    <property type="gene ID" value="MESCA001308"/>
</dbReference>
<dbReference type="GO" id="GO:0016042">
    <property type="term" value="P:lipid catabolic process"/>
    <property type="evidence" value="ECO:0007669"/>
    <property type="project" value="TreeGrafter"/>
</dbReference>
<evidence type="ECO:0000256" key="4">
    <source>
        <dbReference type="RuleBase" id="RU004262"/>
    </source>
</evidence>
<dbReference type="PANTHER" id="PTHR11610:SF173">
    <property type="entry name" value="LIPASE DOMAIN-CONTAINING PROTEIN-RELATED"/>
    <property type="match status" value="1"/>
</dbReference>
<evidence type="ECO:0000256" key="3">
    <source>
        <dbReference type="ARBA" id="ARBA00022525"/>
    </source>
</evidence>
<evidence type="ECO:0000313" key="6">
    <source>
        <dbReference type="EnsemblMetazoa" id="MESCA001308-PA"/>
    </source>
</evidence>
<dbReference type="GO" id="GO:0005615">
    <property type="term" value="C:extracellular space"/>
    <property type="evidence" value="ECO:0007669"/>
    <property type="project" value="TreeGrafter"/>
</dbReference>
<dbReference type="AlphaFoldDB" id="T1GDC4"/>
<proteinExistence type="inferred from homology"/>
<evidence type="ECO:0000256" key="1">
    <source>
        <dbReference type="ARBA" id="ARBA00004613"/>
    </source>
</evidence>
<reference evidence="7" key="1">
    <citation type="submission" date="2013-02" db="EMBL/GenBank/DDBJ databases">
        <authorList>
            <person name="Hughes D."/>
        </authorList>
    </citation>
    <scope>NUCLEOTIDE SEQUENCE</scope>
    <source>
        <strain>Durham</strain>
        <strain evidence="7">NC isolate 2 -- Noor lab</strain>
    </source>
</reference>
<accession>T1GDC4</accession>
<evidence type="ECO:0000313" key="7">
    <source>
        <dbReference type="Proteomes" id="UP000015102"/>
    </source>
</evidence>
<evidence type="ECO:0000256" key="2">
    <source>
        <dbReference type="ARBA" id="ARBA00010701"/>
    </source>
</evidence>
<reference evidence="6" key="2">
    <citation type="submission" date="2015-06" db="UniProtKB">
        <authorList>
            <consortium name="EnsemblMetazoa"/>
        </authorList>
    </citation>
    <scope>IDENTIFICATION</scope>
</reference>
<dbReference type="GO" id="GO:0016298">
    <property type="term" value="F:lipase activity"/>
    <property type="evidence" value="ECO:0007669"/>
    <property type="project" value="InterPro"/>
</dbReference>
<organism evidence="6 7">
    <name type="scientific">Megaselia scalaris</name>
    <name type="common">Humpbacked fly</name>
    <name type="synonym">Phora scalaris</name>
    <dbReference type="NCBI Taxonomy" id="36166"/>
    <lineage>
        <taxon>Eukaryota</taxon>
        <taxon>Metazoa</taxon>
        <taxon>Ecdysozoa</taxon>
        <taxon>Arthropoda</taxon>
        <taxon>Hexapoda</taxon>
        <taxon>Insecta</taxon>
        <taxon>Pterygota</taxon>
        <taxon>Neoptera</taxon>
        <taxon>Endopterygota</taxon>
        <taxon>Diptera</taxon>
        <taxon>Brachycera</taxon>
        <taxon>Muscomorpha</taxon>
        <taxon>Platypezoidea</taxon>
        <taxon>Phoridae</taxon>
        <taxon>Megaseliini</taxon>
        <taxon>Megaselia</taxon>
    </lineage>
</organism>
<dbReference type="Pfam" id="PF00151">
    <property type="entry name" value="Lipase"/>
    <property type="match status" value="1"/>
</dbReference>
<name>T1GDC4_MEGSC</name>
<dbReference type="InterPro" id="IPR013818">
    <property type="entry name" value="Lipase"/>
</dbReference>
<protein>
    <recommendedName>
        <fullName evidence="5">Lipase domain-containing protein</fullName>
    </recommendedName>
</protein>
<dbReference type="PANTHER" id="PTHR11610">
    <property type="entry name" value="LIPASE"/>
    <property type="match status" value="1"/>
</dbReference>
<dbReference type="SUPFAM" id="SSF53474">
    <property type="entry name" value="alpha/beta-Hydrolases"/>
    <property type="match status" value="1"/>
</dbReference>
<comment type="similarity">
    <text evidence="2 4">Belongs to the AB hydrolase superfamily. Lipase family.</text>
</comment>
<dbReference type="HOGENOM" id="CLU_2500481_0_0_1"/>
<sequence>MSNFIFTLLKLIKYVAETVAKFIDNSILSLDKTAVIGLSLSAHIAGLAARYVKKGYLFAVWGLDPAGPLFSYNEISWRISGIRMWL</sequence>
<keyword evidence="7" id="KW-1185">Reference proteome</keyword>
<dbReference type="Proteomes" id="UP000015102">
    <property type="component" value="Unassembled WGS sequence"/>
</dbReference>
<dbReference type="EMBL" id="CAQQ02094325">
    <property type="status" value="NOT_ANNOTATED_CDS"/>
    <property type="molecule type" value="Genomic_DNA"/>
</dbReference>
<dbReference type="InterPro" id="IPR029058">
    <property type="entry name" value="AB_hydrolase_fold"/>
</dbReference>
<dbReference type="InterPro" id="IPR000734">
    <property type="entry name" value="TAG_lipase"/>
</dbReference>
<feature type="domain" description="Lipase" evidence="5">
    <location>
        <begin position="13"/>
        <end position="79"/>
    </location>
</feature>
<evidence type="ECO:0000259" key="5">
    <source>
        <dbReference type="Pfam" id="PF00151"/>
    </source>
</evidence>